<dbReference type="Proteomes" id="UP001188597">
    <property type="component" value="Unassembled WGS sequence"/>
</dbReference>
<evidence type="ECO:0000313" key="3">
    <source>
        <dbReference type="Proteomes" id="UP001188597"/>
    </source>
</evidence>
<gene>
    <name evidence="2" type="ORF">RJ639_000964</name>
</gene>
<protein>
    <submittedName>
        <fullName evidence="2">Uncharacterized protein</fullName>
    </submittedName>
</protein>
<evidence type="ECO:0000256" key="1">
    <source>
        <dbReference type="SAM" id="MobiDB-lite"/>
    </source>
</evidence>
<reference evidence="2" key="1">
    <citation type="submission" date="2022-12" db="EMBL/GenBank/DDBJ databases">
        <title>Draft genome assemblies for two species of Escallonia (Escalloniales).</title>
        <authorList>
            <person name="Chanderbali A."/>
            <person name="Dervinis C."/>
            <person name="Anghel I."/>
            <person name="Soltis D."/>
            <person name="Soltis P."/>
            <person name="Zapata F."/>
        </authorList>
    </citation>
    <scope>NUCLEOTIDE SEQUENCE</scope>
    <source>
        <strain evidence="2">UCBG64.0493</strain>
        <tissue evidence="2">Leaf</tissue>
    </source>
</reference>
<dbReference type="AlphaFoldDB" id="A0AA88XAJ8"/>
<dbReference type="Gene3D" id="2.40.70.10">
    <property type="entry name" value="Acid Proteases"/>
    <property type="match status" value="1"/>
</dbReference>
<feature type="compositionally biased region" description="Basic and acidic residues" evidence="1">
    <location>
        <begin position="59"/>
        <end position="72"/>
    </location>
</feature>
<feature type="region of interest" description="Disordered" evidence="1">
    <location>
        <begin position="1"/>
        <end position="72"/>
    </location>
</feature>
<organism evidence="2 3">
    <name type="scientific">Escallonia herrerae</name>
    <dbReference type="NCBI Taxonomy" id="1293975"/>
    <lineage>
        <taxon>Eukaryota</taxon>
        <taxon>Viridiplantae</taxon>
        <taxon>Streptophyta</taxon>
        <taxon>Embryophyta</taxon>
        <taxon>Tracheophyta</taxon>
        <taxon>Spermatophyta</taxon>
        <taxon>Magnoliopsida</taxon>
        <taxon>eudicotyledons</taxon>
        <taxon>Gunneridae</taxon>
        <taxon>Pentapetalae</taxon>
        <taxon>asterids</taxon>
        <taxon>campanulids</taxon>
        <taxon>Escalloniales</taxon>
        <taxon>Escalloniaceae</taxon>
        <taxon>Escallonia</taxon>
    </lineage>
</organism>
<dbReference type="InterPro" id="IPR021109">
    <property type="entry name" value="Peptidase_aspartic_dom_sf"/>
</dbReference>
<feature type="compositionally biased region" description="Basic and acidic residues" evidence="1">
    <location>
        <begin position="1"/>
        <end position="17"/>
    </location>
</feature>
<dbReference type="SUPFAM" id="SSF50630">
    <property type="entry name" value="Acid proteases"/>
    <property type="match status" value="1"/>
</dbReference>
<comment type="caution">
    <text evidence="2">The sequence shown here is derived from an EMBL/GenBank/DDBJ whole genome shotgun (WGS) entry which is preliminary data.</text>
</comment>
<sequence>MAIVERLEDFKQGERPSRSPRHKRANGRGDGRSKSGLPKATDDERSGDKGRRRHHKGEKKHEGSCKRGYSRDHKAYGGLEEDASTMHVRIMGVLVDTGATHNFMSPRVAKWFGLKPTKEGSWFTAVYAEERLTKGVVKNVDLRIDGWTGKADFNIIDMDELGVVLWMDFMEKSSTTLNPYCEVMAGKKANQSG</sequence>
<dbReference type="EMBL" id="JAVXUP010000013">
    <property type="protein sequence ID" value="KAK3042987.1"/>
    <property type="molecule type" value="Genomic_DNA"/>
</dbReference>
<accession>A0AA88XAJ8</accession>
<name>A0AA88XAJ8_9ASTE</name>
<dbReference type="CDD" id="cd00303">
    <property type="entry name" value="retropepsin_like"/>
    <property type="match status" value="1"/>
</dbReference>
<keyword evidence="3" id="KW-1185">Reference proteome</keyword>
<dbReference type="Pfam" id="PF08284">
    <property type="entry name" value="RVP_2"/>
    <property type="match status" value="1"/>
</dbReference>
<proteinExistence type="predicted"/>
<feature type="compositionally biased region" description="Basic and acidic residues" evidence="1">
    <location>
        <begin position="40"/>
        <end position="49"/>
    </location>
</feature>
<evidence type="ECO:0000313" key="2">
    <source>
        <dbReference type="EMBL" id="KAK3042987.1"/>
    </source>
</evidence>